<protein>
    <submittedName>
        <fullName evidence="1">Uncharacterized protein</fullName>
    </submittedName>
</protein>
<accession>A0ACB9DKN1</accession>
<dbReference type="EMBL" id="CM042049">
    <property type="protein sequence ID" value="KAI3747028.1"/>
    <property type="molecule type" value="Genomic_DNA"/>
</dbReference>
<dbReference type="Proteomes" id="UP001055879">
    <property type="component" value="Linkage Group LG03"/>
</dbReference>
<evidence type="ECO:0000313" key="1">
    <source>
        <dbReference type="EMBL" id="KAI3747028.1"/>
    </source>
</evidence>
<reference evidence="1 2" key="2">
    <citation type="journal article" date="2022" name="Mol. Ecol. Resour.">
        <title>The genomes of chicory, endive, great burdock and yacon provide insights into Asteraceae paleo-polyploidization history and plant inulin production.</title>
        <authorList>
            <person name="Fan W."/>
            <person name="Wang S."/>
            <person name="Wang H."/>
            <person name="Wang A."/>
            <person name="Jiang F."/>
            <person name="Liu H."/>
            <person name="Zhao H."/>
            <person name="Xu D."/>
            <person name="Zhang Y."/>
        </authorList>
    </citation>
    <scope>NUCLEOTIDE SEQUENCE [LARGE SCALE GENOMIC DNA]</scope>
    <source>
        <strain evidence="2">cv. Niubang</strain>
    </source>
</reference>
<organism evidence="1 2">
    <name type="scientific">Arctium lappa</name>
    <name type="common">Greater burdock</name>
    <name type="synonym">Lappa major</name>
    <dbReference type="NCBI Taxonomy" id="4217"/>
    <lineage>
        <taxon>Eukaryota</taxon>
        <taxon>Viridiplantae</taxon>
        <taxon>Streptophyta</taxon>
        <taxon>Embryophyta</taxon>
        <taxon>Tracheophyta</taxon>
        <taxon>Spermatophyta</taxon>
        <taxon>Magnoliopsida</taxon>
        <taxon>eudicotyledons</taxon>
        <taxon>Gunneridae</taxon>
        <taxon>Pentapetalae</taxon>
        <taxon>asterids</taxon>
        <taxon>campanulids</taxon>
        <taxon>Asterales</taxon>
        <taxon>Asteraceae</taxon>
        <taxon>Carduoideae</taxon>
        <taxon>Cardueae</taxon>
        <taxon>Arctiinae</taxon>
        <taxon>Arctium</taxon>
    </lineage>
</organism>
<comment type="caution">
    <text evidence="1">The sequence shown here is derived from an EMBL/GenBank/DDBJ whole genome shotgun (WGS) entry which is preliminary data.</text>
</comment>
<proteinExistence type="predicted"/>
<name>A0ACB9DKN1_ARCLA</name>
<reference evidence="2" key="1">
    <citation type="journal article" date="2022" name="Mol. Ecol. Resour.">
        <title>The genomes of chicory, endive, great burdock and yacon provide insights into Asteraceae palaeo-polyploidization history and plant inulin production.</title>
        <authorList>
            <person name="Fan W."/>
            <person name="Wang S."/>
            <person name="Wang H."/>
            <person name="Wang A."/>
            <person name="Jiang F."/>
            <person name="Liu H."/>
            <person name="Zhao H."/>
            <person name="Xu D."/>
            <person name="Zhang Y."/>
        </authorList>
    </citation>
    <scope>NUCLEOTIDE SEQUENCE [LARGE SCALE GENOMIC DNA]</scope>
    <source>
        <strain evidence="2">cv. Niubang</strain>
    </source>
</reference>
<sequence length="184" mass="21217">MIDLTSESATDSGIESLRSVKFPPLLPIQSSTDHLENRRRIHRFVFPNSKSIPKNHAWFSSDRPLRRRNHQNPWQLHKRLCDFCNKSTTIMYCRADTTKLCLSCDREVHSTNQLFIKHTRALLCDGCDSSLTSIFFSTDVAVHCQNRDWEAHSKTNSNSNSPTRTTDDHSKGSPDVHRFLICCR</sequence>
<keyword evidence="2" id="KW-1185">Reference proteome</keyword>
<gene>
    <name evidence="1" type="ORF">L6452_09470</name>
</gene>
<evidence type="ECO:0000313" key="2">
    <source>
        <dbReference type="Proteomes" id="UP001055879"/>
    </source>
</evidence>